<sequence length="312" mass="34842">MALLKMWCLLPFAALLLLSIIPTTAEVVRSMSNCTGFLLQETPPRVPGILEGGNILEQNRYKPICQTLNNLRSFVTLYDTTNRIPVFSASKYKGSKPGRPKIWNIEPQLYENQAGECDYLNNSQQLDRGHLFPSSYGHTQNVKKSTFTLTNAVPQADRFNQGSRKNMEECIKCVMDDYCINSNDQVEGFLVIGAQPGNNKLNNRVNIPSMLWSAFCCYSQSKGWLASAHWGQNIPGGDKYLQTKTLDELHNKLSTPSSRFEVFPGTQCSLNTTVTQFYPEVNSKKREKQKCNCPPLISTISAAPTTTSAPPV</sequence>
<keyword evidence="1" id="KW-0732">Signal</keyword>
<dbReference type="PANTHER" id="PTHR21472:SF15">
    <property type="entry name" value="ENDONUCLEASE DOMAIN-CONTAINING 1 PROTEIN-RELATED"/>
    <property type="match status" value="1"/>
</dbReference>
<dbReference type="Ensembl" id="ENSSAUT00010026333.1">
    <property type="protein sequence ID" value="ENSSAUP00010024931.1"/>
    <property type="gene ID" value="ENSSAUG00010010910.1"/>
</dbReference>
<dbReference type="InterPro" id="IPR020821">
    <property type="entry name" value="ENPP1-3/EXOG-like_nuc-like"/>
</dbReference>
<dbReference type="SMART" id="SM00477">
    <property type="entry name" value="NUC"/>
    <property type="match status" value="1"/>
</dbReference>
<protein>
    <recommendedName>
        <fullName evidence="6">Endonuclease domain-containing 1 protein</fullName>
    </recommendedName>
</protein>
<proteinExistence type="predicted"/>
<keyword evidence="5" id="KW-1185">Reference proteome</keyword>
<reference evidence="4" key="1">
    <citation type="submission" date="2021-04" db="EMBL/GenBank/DDBJ databases">
        <authorList>
            <consortium name="Wellcome Sanger Institute Data Sharing"/>
        </authorList>
    </citation>
    <scope>NUCLEOTIDE SEQUENCE [LARGE SCALE GENOMIC DNA]</scope>
</reference>
<feature type="chain" id="PRO_5025629373" description="Endonuclease domain-containing 1 protein" evidence="1">
    <location>
        <begin position="26"/>
        <end position="312"/>
    </location>
</feature>
<evidence type="ECO:0000259" key="2">
    <source>
        <dbReference type="SMART" id="SM00477"/>
    </source>
</evidence>
<dbReference type="GO" id="GO:0016787">
    <property type="term" value="F:hydrolase activity"/>
    <property type="evidence" value="ECO:0007669"/>
    <property type="project" value="InterPro"/>
</dbReference>
<dbReference type="PANTHER" id="PTHR21472">
    <property type="entry name" value="ENDONUCLEASE DOMAIN-CONTAINING 1 PROTEIN ENDOD1"/>
    <property type="match status" value="1"/>
</dbReference>
<gene>
    <name evidence="4" type="primary">LOC115589362</name>
</gene>
<feature type="domain" description="DNA/RNA non-specific endonuclease/pyrophosphatase/phosphodiesterase" evidence="3">
    <location>
        <begin position="70"/>
        <end position="269"/>
    </location>
</feature>
<dbReference type="GeneTree" id="ENSGT01030000234592"/>
<dbReference type="Pfam" id="PF01223">
    <property type="entry name" value="Endonuclease_NS"/>
    <property type="match status" value="1"/>
</dbReference>
<dbReference type="InterPro" id="IPR039015">
    <property type="entry name" value="ENDOD1"/>
</dbReference>
<evidence type="ECO:0000256" key="1">
    <source>
        <dbReference type="SAM" id="SignalP"/>
    </source>
</evidence>
<evidence type="ECO:0000313" key="4">
    <source>
        <dbReference type="Ensembl" id="ENSSAUP00010024931.1"/>
    </source>
</evidence>
<dbReference type="InterPro" id="IPR044925">
    <property type="entry name" value="His-Me_finger_sf"/>
</dbReference>
<dbReference type="AlphaFoldDB" id="A0A671VJX7"/>
<feature type="domain" description="ENPP1-3/EXOG-like endonuclease/phosphodiesterase" evidence="2">
    <location>
        <begin position="71"/>
        <end position="255"/>
    </location>
</feature>
<feature type="signal peptide" evidence="1">
    <location>
        <begin position="1"/>
        <end position="25"/>
    </location>
</feature>
<dbReference type="InterPro" id="IPR044929">
    <property type="entry name" value="DNA/RNA_non-sp_Endonuclease_sf"/>
</dbReference>
<evidence type="ECO:0000259" key="3">
    <source>
        <dbReference type="SMART" id="SM00892"/>
    </source>
</evidence>
<dbReference type="Gene3D" id="3.40.570.10">
    <property type="entry name" value="Extracellular Endonuclease, subunit A"/>
    <property type="match status" value="1"/>
</dbReference>
<reference evidence="4" key="2">
    <citation type="submission" date="2025-08" db="UniProtKB">
        <authorList>
            <consortium name="Ensembl"/>
        </authorList>
    </citation>
    <scope>IDENTIFICATION</scope>
</reference>
<dbReference type="GO" id="GO:0046872">
    <property type="term" value="F:metal ion binding"/>
    <property type="evidence" value="ECO:0007669"/>
    <property type="project" value="InterPro"/>
</dbReference>
<dbReference type="SMART" id="SM00892">
    <property type="entry name" value="Endonuclease_NS"/>
    <property type="match status" value="1"/>
</dbReference>
<evidence type="ECO:0000313" key="5">
    <source>
        <dbReference type="Proteomes" id="UP000472265"/>
    </source>
</evidence>
<dbReference type="GO" id="GO:0003676">
    <property type="term" value="F:nucleic acid binding"/>
    <property type="evidence" value="ECO:0007669"/>
    <property type="project" value="InterPro"/>
</dbReference>
<name>A0A671VJX7_SPAAU</name>
<dbReference type="SUPFAM" id="SSF54060">
    <property type="entry name" value="His-Me finger endonucleases"/>
    <property type="match status" value="1"/>
</dbReference>
<dbReference type="InterPro" id="IPR001604">
    <property type="entry name" value="Endo_G_ENPP1-like_dom"/>
</dbReference>
<accession>A0A671VJX7</accession>
<organism evidence="4 5">
    <name type="scientific">Sparus aurata</name>
    <name type="common">Gilthead sea bream</name>
    <dbReference type="NCBI Taxonomy" id="8175"/>
    <lineage>
        <taxon>Eukaryota</taxon>
        <taxon>Metazoa</taxon>
        <taxon>Chordata</taxon>
        <taxon>Craniata</taxon>
        <taxon>Vertebrata</taxon>
        <taxon>Euteleostomi</taxon>
        <taxon>Actinopterygii</taxon>
        <taxon>Neopterygii</taxon>
        <taxon>Teleostei</taxon>
        <taxon>Neoteleostei</taxon>
        <taxon>Acanthomorphata</taxon>
        <taxon>Eupercaria</taxon>
        <taxon>Spariformes</taxon>
        <taxon>Sparidae</taxon>
        <taxon>Sparus</taxon>
    </lineage>
</organism>
<dbReference type="InParanoid" id="A0A671VJX7"/>
<dbReference type="Proteomes" id="UP000472265">
    <property type="component" value="Chromosome 10"/>
</dbReference>
<evidence type="ECO:0008006" key="6">
    <source>
        <dbReference type="Google" id="ProtNLM"/>
    </source>
</evidence>
<reference evidence="4" key="3">
    <citation type="submission" date="2025-09" db="UniProtKB">
        <authorList>
            <consortium name="Ensembl"/>
        </authorList>
    </citation>
    <scope>IDENTIFICATION</scope>
</reference>
<dbReference type="OMA" id="NKMEICI"/>